<feature type="compositionally biased region" description="Polar residues" evidence="1">
    <location>
        <begin position="211"/>
        <end position="221"/>
    </location>
</feature>
<dbReference type="OrthoDB" id="4770086at2759"/>
<evidence type="ECO:0000313" key="3">
    <source>
        <dbReference type="Proteomes" id="UP000701801"/>
    </source>
</evidence>
<feature type="compositionally biased region" description="Acidic residues" evidence="1">
    <location>
        <begin position="164"/>
        <end position="178"/>
    </location>
</feature>
<sequence length="311" mass="35912">MESHSDEFPGATIMWYGKFKDIKRIDELEDSYCRGLLKGFQKNPRNPNARNSPLYAKYISTDRSPMSYKIWFGEYKGHEMRKIYGSKRWDYPTRSNSDIKHMLLWIEDCWFEWKESHPERRVGTERAQHVIMNPVGEKLGPWTDRDYEQDEDHDSDDGFVVKDDDPDMVDGTYEEEEGSILSEDKTDNGSSDEHFPDLNTILAKGPRKGITATQQSHQPSTKCVKKTFTSSVSDSDDALLVPPRSKEGSLARNPPDLSSRAPLELLENDRSRVRIGTAKRKRPERLSSQTTFADENMVPISKRRKKSRQAE</sequence>
<feature type="region of interest" description="Disordered" evidence="1">
    <location>
        <begin position="137"/>
        <end position="196"/>
    </location>
</feature>
<feature type="compositionally biased region" description="Basic and acidic residues" evidence="1">
    <location>
        <begin position="182"/>
        <end position="196"/>
    </location>
</feature>
<dbReference type="EMBL" id="CAJVRM010000734">
    <property type="protein sequence ID" value="CAG8983694.1"/>
    <property type="molecule type" value="Genomic_DNA"/>
</dbReference>
<feature type="region of interest" description="Disordered" evidence="1">
    <location>
        <begin position="208"/>
        <end position="311"/>
    </location>
</feature>
<dbReference type="AlphaFoldDB" id="A0A9N9M3Z1"/>
<accession>A0A9N9M3Z1</accession>
<organism evidence="2 3">
    <name type="scientific">Hymenoscyphus albidus</name>
    <dbReference type="NCBI Taxonomy" id="595503"/>
    <lineage>
        <taxon>Eukaryota</taxon>
        <taxon>Fungi</taxon>
        <taxon>Dikarya</taxon>
        <taxon>Ascomycota</taxon>
        <taxon>Pezizomycotina</taxon>
        <taxon>Leotiomycetes</taxon>
        <taxon>Helotiales</taxon>
        <taxon>Helotiaceae</taxon>
        <taxon>Hymenoscyphus</taxon>
    </lineage>
</organism>
<feature type="compositionally biased region" description="Basic residues" evidence="1">
    <location>
        <begin position="301"/>
        <end position="311"/>
    </location>
</feature>
<evidence type="ECO:0000313" key="2">
    <source>
        <dbReference type="EMBL" id="CAG8983694.1"/>
    </source>
</evidence>
<evidence type="ECO:0000256" key="1">
    <source>
        <dbReference type="SAM" id="MobiDB-lite"/>
    </source>
</evidence>
<dbReference type="Proteomes" id="UP000701801">
    <property type="component" value="Unassembled WGS sequence"/>
</dbReference>
<comment type="caution">
    <text evidence="2">The sequence shown here is derived from an EMBL/GenBank/DDBJ whole genome shotgun (WGS) entry which is preliminary data.</text>
</comment>
<feature type="compositionally biased region" description="Acidic residues" evidence="1">
    <location>
        <begin position="147"/>
        <end position="157"/>
    </location>
</feature>
<name>A0A9N9M3Z1_9HELO</name>
<protein>
    <submittedName>
        <fullName evidence="2">Uncharacterized protein</fullName>
    </submittedName>
</protein>
<keyword evidence="3" id="KW-1185">Reference proteome</keyword>
<gene>
    <name evidence="2" type="ORF">HYALB_00006263</name>
</gene>
<reference evidence="2" key="1">
    <citation type="submission" date="2021-07" db="EMBL/GenBank/DDBJ databases">
        <authorList>
            <person name="Durling M."/>
        </authorList>
    </citation>
    <scope>NUCLEOTIDE SEQUENCE</scope>
</reference>
<proteinExistence type="predicted"/>